<dbReference type="Proteomes" id="UP001172155">
    <property type="component" value="Unassembled WGS sequence"/>
</dbReference>
<comment type="caution">
    <text evidence="5">The sequence shown here is derived from an EMBL/GenBank/DDBJ whole genome shotgun (WGS) entry which is preliminary data.</text>
</comment>
<reference evidence="5" key="1">
    <citation type="submission" date="2023-06" db="EMBL/GenBank/DDBJ databases">
        <title>Genome-scale phylogeny and comparative genomics of the fungal order Sordariales.</title>
        <authorList>
            <consortium name="Lawrence Berkeley National Laboratory"/>
            <person name="Hensen N."/>
            <person name="Bonometti L."/>
            <person name="Westerberg I."/>
            <person name="Brannstrom I.O."/>
            <person name="Guillou S."/>
            <person name="Cros-Aarteil S."/>
            <person name="Calhoun S."/>
            <person name="Haridas S."/>
            <person name="Kuo A."/>
            <person name="Mondo S."/>
            <person name="Pangilinan J."/>
            <person name="Riley R."/>
            <person name="LaButti K."/>
            <person name="Andreopoulos B."/>
            <person name="Lipzen A."/>
            <person name="Chen C."/>
            <person name="Yanf M."/>
            <person name="Daum C."/>
            <person name="Ng V."/>
            <person name="Clum A."/>
            <person name="Steindorff A."/>
            <person name="Ohm R."/>
            <person name="Martin F."/>
            <person name="Silar P."/>
            <person name="Natvig D."/>
            <person name="Lalanne C."/>
            <person name="Gautier V."/>
            <person name="Ament-velasquez S.L."/>
            <person name="Kruys A."/>
            <person name="Hutchinson M.I."/>
            <person name="Powell A.J."/>
            <person name="Barry K."/>
            <person name="Miller A.N."/>
            <person name="Grigoriev I.V."/>
            <person name="Debuchy R."/>
            <person name="Gladieux P."/>
            <person name="Thoren M.H."/>
            <person name="Johannesson H."/>
        </authorList>
    </citation>
    <scope>NUCLEOTIDE SEQUENCE</scope>
    <source>
        <strain evidence="5">SMH3187-1</strain>
    </source>
</reference>
<keyword evidence="2" id="KW-0106">Calcium</keyword>
<dbReference type="PROSITE" id="PS00018">
    <property type="entry name" value="EF_HAND_1"/>
    <property type="match status" value="2"/>
</dbReference>
<organism evidence="5 6">
    <name type="scientific">Schizothecium vesticola</name>
    <dbReference type="NCBI Taxonomy" id="314040"/>
    <lineage>
        <taxon>Eukaryota</taxon>
        <taxon>Fungi</taxon>
        <taxon>Dikarya</taxon>
        <taxon>Ascomycota</taxon>
        <taxon>Pezizomycotina</taxon>
        <taxon>Sordariomycetes</taxon>
        <taxon>Sordariomycetidae</taxon>
        <taxon>Sordariales</taxon>
        <taxon>Schizotheciaceae</taxon>
        <taxon>Schizothecium</taxon>
    </lineage>
</organism>
<keyword evidence="6" id="KW-1185">Reference proteome</keyword>
<dbReference type="SUPFAM" id="SSF47473">
    <property type="entry name" value="EF-hand"/>
    <property type="match status" value="1"/>
</dbReference>
<dbReference type="InterPro" id="IPR002048">
    <property type="entry name" value="EF_hand_dom"/>
</dbReference>
<dbReference type="InterPro" id="IPR018247">
    <property type="entry name" value="EF_Hand_1_Ca_BS"/>
</dbReference>
<dbReference type="Pfam" id="PF13405">
    <property type="entry name" value="EF-hand_6"/>
    <property type="match status" value="1"/>
</dbReference>
<feature type="compositionally biased region" description="Low complexity" evidence="3">
    <location>
        <begin position="16"/>
        <end position="32"/>
    </location>
</feature>
<evidence type="ECO:0000256" key="2">
    <source>
        <dbReference type="ARBA" id="ARBA00022837"/>
    </source>
</evidence>
<dbReference type="SMART" id="SM00054">
    <property type="entry name" value="EFh"/>
    <property type="match status" value="2"/>
</dbReference>
<dbReference type="Gene3D" id="1.10.238.10">
    <property type="entry name" value="EF-hand"/>
    <property type="match status" value="1"/>
</dbReference>
<evidence type="ECO:0000256" key="3">
    <source>
        <dbReference type="SAM" id="MobiDB-lite"/>
    </source>
</evidence>
<keyword evidence="1" id="KW-0677">Repeat</keyword>
<feature type="compositionally biased region" description="Polar residues" evidence="3">
    <location>
        <begin position="58"/>
        <end position="78"/>
    </location>
</feature>
<feature type="domain" description="EF-hand" evidence="4">
    <location>
        <begin position="110"/>
        <end position="145"/>
    </location>
</feature>
<dbReference type="PROSITE" id="PS50222">
    <property type="entry name" value="EF_HAND_2"/>
    <property type="match status" value="2"/>
</dbReference>
<dbReference type="PANTHER" id="PTHR23049">
    <property type="entry name" value="MYOSIN REGULATORY LIGHT CHAIN 2"/>
    <property type="match status" value="1"/>
</dbReference>
<sequence>MSMPTGYKPSPLGYGSPRSSPFRRPESPASPSTLRQTTPRASPAKPELATGGAKFTTGPANTPNSENWAPRGSFSSEAAHTPQPRPLPRSPGPKTMANGGGNALSQLQPAQVRTLRDGFQILDRDSDGIVNREDVADMLTQLGLPANHSDVSPFFPPAAPQTMTLAVFLNSLATSLTALSPSSELLSAFSAFDDDDSGQIDVAELRDALLHTAPEPGERAMTASEIDKVMDGFSGRRAFSKTKASGLGKRGEVFRYQDFVTSVAGGNGAADRGGEEEDDA</sequence>
<evidence type="ECO:0000256" key="1">
    <source>
        <dbReference type="ARBA" id="ARBA00022737"/>
    </source>
</evidence>
<dbReference type="InterPro" id="IPR050403">
    <property type="entry name" value="Myosin_RLC"/>
</dbReference>
<dbReference type="InterPro" id="IPR011992">
    <property type="entry name" value="EF-hand-dom_pair"/>
</dbReference>
<feature type="region of interest" description="Disordered" evidence="3">
    <location>
        <begin position="1"/>
        <end position="107"/>
    </location>
</feature>
<evidence type="ECO:0000259" key="4">
    <source>
        <dbReference type="PROSITE" id="PS50222"/>
    </source>
</evidence>
<protein>
    <recommendedName>
        <fullName evidence="4">EF-hand domain-containing protein</fullName>
    </recommendedName>
</protein>
<dbReference type="EMBL" id="JAUKUD010000001">
    <property type="protein sequence ID" value="KAK0753048.1"/>
    <property type="molecule type" value="Genomic_DNA"/>
</dbReference>
<name>A0AA40F893_9PEZI</name>
<feature type="domain" description="EF-hand" evidence="4">
    <location>
        <begin position="180"/>
        <end position="215"/>
    </location>
</feature>
<evidence type="ECO:0000313" key="6">
    <source>
        <dbReference type="Proteomes" id="UP001172155"/>
    </source>
</evidence>
<proteinExistence type="predicted"/>
<evidence type="ECO:0000313" key="5">
    <source>
        <dbReference type="EMBL" id="KAK0753048.1"/>
    </source>
</evidence>
<dbReference type="AlphaFoldDB" id="A0AA40F893"/>
<gene>
    <name evidence="5" type="ORF">B0T18DRAFT_357163</name>
</gene>
<accession>A0AA40F893</accession>
<dbReference type="GO" id="GO:0005509">
    <property type="term" value="F:calcium ion binding"/>
    <property type="evidence" value="ECO:0007669"/>
    <property type="project" value="InterPro"/>
</dbReference>